<dbReference type="Proteomes" id="UP000603352">
    <property type="component" value="Unassembled WGS sequence"/>
</dbReference>
<proteinExistence type="predicted"/>
<organism evidence="1 2">
    <name type="scientific">Tistrella bauzanensis</name>
    <dbReference type="NCBI Taxonomy" id="657419"/>
    <lineage>
        <taxon>Bacteria</taxon>
        <taxon>Pseudomonadati</taxon>
        <taxon>Pseudomonadota</taxon>
        <taxon>Alphaproteobacteria</taxon>
        <taxon>Geminicoccales</taxon>
        <taxon>Geminicoccaceae</taxon>
        <taxon>Tistrella</taxon>
    </lineage>
</organism>
<reference evidence="2" key="1">
    <citation type="journal article" date="2019" name="Int. J. Syst. Evol. Microbiol.">
        <title>The Global Catalogue of Microorganisms (GCM) 10K type strain sequencing project: providing services to taxonomists for standard genome sequencing and annotation.</title>
        <authorList>
            <consortium name="The Broad Institute Genomics Platform"/>
            <consortium name="The Broad Institute Genome Sequencing Center for Infectious Disease"/>
            <person name="Wu L."/>
            <person name="Ma J."/>
        </authorList>
    </citation>
    <scope>NUCLEOTIDE SEQUENCE [LARGE SCALE GENOMIC DNA]</scope>
    <source>
        <strain evidence="2">CGMCC 1.10188</strain>
    </source>
</reference>
<evidence type="ECO:0000313" key="1">
    <source>
        <dbReference type="EMBL" id="GGB54705.1"/>
    </source>
</evidence>
<evidence type="ECO:0000313" key="2">
    <source>
        <dbReference type="Proteomes" id="UP000603352"/>
    </source>
</evidence>
<dbReference type="RefSeq" id="WP_188581115.1">
    <property type="nucleotide sequence ID" value="NZ_BMDZ01000059.1"/>
</dbReference>
<dbReference type="EMBL" id="BMDZ01000059">
    <property type="protein sequence ID" value="GGB54705.1"/>
    <property type="molecule type" value="Genomic_DNA"/>
</dbReference>
<keyword evidence="2" id="KW-1185">Reference proteome</keyword>
<protein>
    <recommendedName>
        <fullName evidence="3">ATP-binding protein</fullName>
    </recommendedName>
</protein>
<accession>A0ABQ1IX21</accession>
<evidence type="ECO:0008006" key="3">
    <source>
        <dbReference type="Google" id="ProtNLM"/>
    </source>
</evidence>
<gene>
    <name evidence="1" type="ORF">GCM10011505_39610</name>
</gene>
<name>A0ABQ1IX21_9PROT</name>
<comment type="caution">
    <text evidence="1">The sequence shown here is derived from an EMBL/GenBank/DDBJ whole genome shotgun (WGS) entry which is preliminary data.</text>
</comment>
<sequence>MTAALLRQALIAGLPEVQSQDGGSPDPAHVYVPSAHAKALALDCSLVIGARGVGKTFWWEALRNGSVRNHLAGKVQSIANIDVGTGFGIGVSIDHAPDRDTFARLIAPDTGLSPYNVWRAVCARWIGRLLDQGAPQGDWMDTVRSVADNPETYARRLERADDLLGRQSRQGLLMFDALDRASNDWRTTDQIVRDLLRVVLDLRPYRHLHAKVFLRDDQFEGRGIKDFTDASKLLATRADLTWGSRDLHGLLWQYLINAPATKVGPSWRYLIDGPAAEVVPVLDLLRDIGCPADSNAPVREVPRRLRTDEDLQKTAFARLAGQYMGRDRRRGNTYTWVVSHLSDSRGRASPRSFLAAIRHAAVHSEETYQGHDSPLHYEAIKSGVRAASQIRVDEMAEDYPWIRHLMGPLKGMSVPCTFDDIVGRWTAAQVLDKDHYQGDRLPPEHLDQGPEGVRDDLEKLGLFQRMRDGRINMPDLYRVGFGLGRKGGVKPAARE</sequence>